<dbReference type="InterPro" id="IPR027417">
    <property type="entry name" value="P-loop_NTPase"/>
</dbReference>
<accession>A0ABP4IFF6</accession>
<evidence type="ECO:0000313" key="1">
    <source>
        <dbReference type="EMBL" id="GAA1385001.1"/>
    </source>
</evidence>
<dbReference type="SUPFAM" id="SSF52540">
    <property type="entry name" value="P-loop containing nucleoside triphosphate hydrolases"/>
    <property type="match status" value="1"/>
</dbReference>
<dbReference type="Gene3D" id="3.40.50.300">
    <property type="entry name" value="P-loop containing nucleotide triphosphate hydrolases"/>
    <property type="match status" value="1"/>
</dbReference>
<protein>
    <submittedName>
        <fullName evidence="1">Adenylate kinase</fullName>
    </submittedName>
</protein>
<keyword evidence="1" id="KW-0808">Transferase</keyword>
<organism evidence="1 2">
    <name type="scientific">Pseudonocardia kongjuensis</name>
    <dbReference type="NCBI Taxonomy" id="102227"/>
    <lineage>
        <taxon>Bacteria</taxon>
        <taxon>Bacillati</taxon>
        <taxon>Actinomycetota</taxon>
        <taxon>Actinomycetes</taxon>
        <taxon>Pseudonocardiales</taxon>
        <taxon>Pseudonocardiaceae</taxon>
        <taxon>Pseudonocardia</taxon>
    </lineage>
</organism>
<dbReference type="InterPro" id="IPR052922">
    <property type="entry name" value="Cytidylate_Kinase-2"/>
</dbReference>
<keyword evidence="2" id="KW-1185">Reference proteome</keyword>
<dbReference type="GO" id="GO:0016301">
    <property type="term" value="F:kinase activity"/>
    <property type="evidence" value="ECO:0007669"/>
    <property type="project" value="UniProtKB-KW"/>
</dbReference>
<keyword evidence="1" id="KW-0418">Kinase</keyword>
<reference evidence="2" key="1">
    <citation type="journal article" date="2019" name="Int. J. Syst. Evol. Microbiol.">
        <title>The Global Catalogue of Microorganisms (GCM) 10K type strain sequencing project: providing services to taxonomists for standard genome sequencing and annotation.</title>
        <authorList>
            <consortium name="The Broad Institute Genomics Platform"/>
            <consortium name="The Broad Institute Genome Sequencing Center for Infectious Disease"/>
            <person name="Wu L."/>
            <person name="Ma J."/>
        </authorList>
    </citation>
    <scope>NUCLEOTIDE SEQUENCE [LARGE SCALE GENOMIC DNA]</scope>
    <source>
        <strain evidence="2">JCM 11896</strain>
    </source>
</reference>
<dbReference type="Proteomes" id="UP001501414">
    <property type="component" value="Unassembled WGS sequence"/>
</dbReference>
<dbReference type="PANTHER" id="PTHR37816:SF1">
    <property type="entry name" value="TOXIN"/>
    <property type="match status" value="1"/>
</dbReference>
<comment type="caution">
    <text evidence="1">The sequence shown here is derived from an EMBL/GenBank/DDBJ whole genome shotgun (WGS) entry which is preliminary data.</text>
</comment>
<dbReference type="PANTHER" id="PTHR37816">
    <property type="entry name" value="YALI0E33011P"/>
    <property type="match status" value="1"/>
</dbReference>
<name>A0ABP4IFF6_9PSEU</name>
<proteinExistence type="predicted"/>
<dbReference type="RefSeq" id="WP_344020095.1">
    <property type="nucleotide sequence ID" value="NZ_BAAAJK010000006.1"/>
</dbReference>
<dbReference type="EMBL" id="BAAAJK010000006">
    <property type="protein sequence ID" value="GAA1385001.1"/>
    <property type="molecule type" value="Genomic_DNA"/>
</dbReference>
<gene>
    <name evidence="1" type="ORF">GCM10009613_16680</name>
</gene>
<evidence type="ECO:0000313" key="2">
    <source>
        <dbReference type="Proteomes" id="UP001501414"/>
    </source>
</evidence>
<sequence>MLGYDAPLPHRPRRVAVAGVSGSGKTTLAARIAALTGGPHTDIDGLFHGPGWTPRESFLDDVRALLAGDAWTTEWQYRTARPLIAQRADLMVWLDLPFWTTTFPRVVRRTLRRRRHRTVLWNGNVEPPLRTLFTDSEHILRWAVSTRGKYTDQVPGVARELPSLTVVRLRSAGQVEGWVDGPLRNAVNGHRE</sequence>